<comment type="caution">
    <text evidence="3">The sequence shown here is derived from an EMBL/GenBank/DDBJ whole genome shotgun (WGS) entry which is preliminary data.</text>
</comment>
<dbReference type="RefSeq" id="WP_095525938.1">
    <property type="nucleotide sequence ID" value="NZ_MDUX01000086.1"/>
</dbReference>
<feature type="transmembrane region" description="Helical" evidence="1">
    <location>
        <begin position="12"/>
        <end position="36"/>
    </location>
</feature>
<keyword evidence="1" id="KW-0472">Membrane</keyword>
<gene>
    <name evidence="2" type="ORF">BGI27_16655</name>
    <name evidence="3" type="ORF">CGU29_16645</name>
</gene>
<dbReference type="SUPFAM" id="SSF54523">
    <property type="entry name" value="Pili subunits"/>
    <property type="match status" value="1"/>
</dbReference>
<reference evidence="2 5" key="1">
    <citation type="submission" date="2016-08" db="EMBL/GenBank/DDBJ databases">
        <title>Candidatus Dactylopiibacterium carminicum genome sequence.</title>
        <authorList>
            <person name="Ramirez-Puebla S.T."/>
            <person name="Ormeno-Orrillo E."/>
            <person name="Vera-Ponce De Leon A."/>
            <person name="Luis L."/>
            <person name="Sanchez-Flores A."/>
            <person name="Monica R."/>
            <person name="Martinez-Romero E."/>
        </authorList>
    </citation>
    <scope>NUCLEOTIDE SEQUENCE [LARGE SCALE GENOMIC DNA]</scope>
    <source>
        <strain evidence="2">END1</strain>
    </source>
</reference>
<dbReference type="InterPro" id="IPR012902">
    <property type="entry name" value="N_methyl_site"/>
</dbReference>
<keyword evidence="1" id="KW-0812">Transmembrane</keyword>
<keyword evidence="5" id="KW-1185">Reference proteome</keyword>
<dbReference type="OrthoDB" id="9788802at2"/>
<proteinExistence type="predicted"/>
<evidence type="ECO:0000256" key="1">
    <source>
        <dbReference type="SAM" id="Phobius"/>
    </source>
</evidence>
<reference evidence="3 4" key="2">
    <citation type="submission" date="2017-07" db="EMBL/GenBank/DDBJ databases">
        <title>Candidatus Dactylopiibacterium carminicum, a nitrogen-fixing symbiont of the cochineal insect Dactylopius coccus and Dactylopius opuntiae (Hemiptera: Coccoidea: Dactylopiidae).</title>
        <authorList>
            <person name="Vera A."/>
        </authorList>
    </citation>
    <scope>NUCLEOTIDE SEQUENCE [LARGE SCALE GENOMIC DNA]</scope>
    <source>
        <strain evidence="3 4">NFDCM</strain>
    </source>
</reference>
<dbReference type="InterPro" id="IPR045584">
    <property type="entry name" value="Pilin-like"/>
</dbReference>
<evidence type="ECO:0000313" key="2">
    <source>
        <dbReference type="EMBL" id="KAF7597829.1"/>
    </source>
</evidence>
<dbReference type="EMBL" id="NMRN01000090">
    <property type="protein sequence ID" value="PAS91398.1"/>
    <property type="molecule type" value="Genomic_DNA"/>
</dbReference>
<organism evidence="3 4">
    <name type="scientific">Candidatus Dactylopiibacterium carminicum</name>
    <dbReference type="NCBI Taxonomy" id="857335"/>
    <lineage>
        <taxon>Bacteria</taxon>
        <taxon>Pseudomonadati</taxon>
        <taxon>Pseudomonadota</taxon>
        <taxon>Betaproteobacteria</taxon>
        <taxon>Rhodocyclales</taxon>
        <taxon>Rhodocyclaceae</taxon>
        <taxon>Candidatus Dactylopiibacterium</taxon>
    </lineage>
</organism>
<evidence type="ECO:0000313" key="3">
    <source>
        <dbReference type="EMBL" id="PAS91398.1"/>
    </source>
</evidence>
<name>A0A272EMP5_9RHOO</name>
<dbReference type="Proteomes" id="UP000623509">
    <property type="component" value="Unassembled WGS sequence"/>
</dbReference>
<protein>
    <submittedName>
        <fullName evidence="3">Type II secretory pathway pseudopilin PulG</fullName>
    </submittedName>
</protein>
<keyword evidence="1" id="KW-1133">Transmembrane helix</keyword>
<dbReference type="NCBIfam" id="TIGR02532">
    <property type="entry name" value="IV_pilin_GFxxxE"/>
    <property type="match status" value="1"/>
</dbReference>
<dbReference type="Pfam" id="PF07963">
    <property type="entry name" value="N_methyl"/>
    <property type="match status" value="1"/>
</dbReference>
<evidence type="ECO:0000313" key="5">
    <source>
        <dbReference type="Proteomes" id="UP000623509"/>
    </source>
</evidence>
<dbReference type="EMBL" id="MDUX01000086">
    <property type="protein sequence ID" value="KAF7597829.1"/>
    <property type="molecule type" value="Genomic_DNA"/>
</dbReference>
<sequence>MPRMHRDFSARGFTLIEMVVVVTITALLVPIVAVFIPRPMQGLVDTAGRVALADAADTAVRRLQRDIQRALPNSLRAQQSSGVWFIEYLPVEAAGRYCTATDCGAFPLDTVNAQTQLSYAGQALPTLPANSAVVIYNLGVAGSDAWAGDNLATLASASTGQVSFSTAKRFPFASPGNRFHVVSGPVSYACGNGTLTRIWGYARQATQPVAVPAGASTALLATQVSACNVSLANNSIDQNGLLVIRLTLSRGQENVSLSHAVRILNVP</sequence>
<dbReference type="Proteomes" id="UP000216107">
    <property type="component" value="Unassembled WGS sequence"/>
</dbReference>
<evidence type="ECO:0000313" key="4">
    <source>
        <dbReference type="Proteomes" id="UP000216107"/>
    </source>
</evidence>
<accession>A0A272EMP5</accession>
<dbReference type="AlphaFoldDB" id="A0A272EMP5"/>